<comment type="subcellular location">
    <subcellularLocation>
        <location evidence="2">Cytoplasm</location>
    </subcellularLocation>
    <subcellularLocation>
        <location evidence="1">Nucleus</location>
    </subcellularLocation>
</comment>
<gene>
    <name evidence="13" type="ORF">FJTKL_04172</name>
</gene>
<evidence type="ECO:0000256" key="8">
    <source>
        <dbReference type="ARBA" id="ARBA00022694"/>
    </source>
</evidence>
<dbReference type="EMBL" id="JBAWTH010000176">
    <property type="protein sequence ID" value="KAL2273632.1"/>
    <property type="molecule type" value="Genomic_DNA"/>
</dbReference>
<evidence type="ECO:0000256" key="9">
    <source>
        <dbReference type="ARBA" id="ARBA00022737"/>
    </source>
</evidence>
<evidence type="ECO:0000313" key="13">
    <source>
        <dbReference type="EMBL" id="KAL2273633.1"/>
    </source>
</evidence>
<dbReference type="Gene3D" id="2.130.10.10">
    <property type="entry name" value="YVTN repeat-like/Quinoprotein amine dehydrogenase"/>
    <property type="match status" value="4"/>
</dbReference>
<evidence type="ECO:0000256" key="10">
    <source>
        <dbReference type="ARBA" id="ARBA00023242"/>
    </source>
</evidence>
<keyword evidence="10" id="KW-0539">Nucleus</keyword>
<dbReference type="Proteomes" id="UP001600888">
    <property type="component" value="Unassembled WGS sequence"/>
</dbReference>
<evidence type="ECO:0000256" key="7">
    <source>
        <dbReference type="ARBA" id="ARBA00022574"/>
    </source>
</evidence>
<sequence>MTYYSIGANRQTAASAWADCYGGVVAFGADVNLALWRPTDQKVWHPRTPGHMGLVKAVKFLPAKPSDQSSYIVSGGDDKCVKLWRLDHASGEVDVVQTVEDHTAAVNCIASLKAGWTGGAEAGSLFVTGAADATVRIWTFDGAEIRVLQTIHLSPKYLPLALAVSPLRNGHNTFMIASAGTKDIVQIFTGTFSQDLSDFRLQATLSGHEGWIRSLDITPETPDSPDGDLLLASASQDKYVRLWRVHQGKDLPAQAATASDPTVGAYLPGRSPSNKAYRFRAQDEADYSVTFEALLFNHDDWIYSARWSRSGQGSLRLLSASADNSLVIWECDPTSGIWVPDVRLGEISREKGATTATGSIGGFWTGLWSPDGSSILTLGRTGSWRRWDWDSDTSTWEQGVAVSGHTRAVTGLAWSPSGDYLLSTGSDQTTRLHARWAEDGRWYEMARPQIHGYDLNCVDTLGESLFVSGADEKLMRVFKKPRAVAKMLRAVAGISPAQGDGDEAADDALPESAEMPVLGLSNKATVEAEDDDAAAAEEQARAANPETDRGAVDPASIVRRSALDAAHPPLEESLSRHTLWPEVEKLYGHGYEISCLAASHDGALVASACRASSLNHAVIRIFETARWTELRPPLAVHTSTVFRLRFSADDRFLLSVGKDRRWAVFQRKGGEEEESSKGGGGVGGGMCYEEFQTDDKGHKRMVLDAAWGPLVPDVPDRRIFATASRDKTFIVWATAKSGTETAEAGEGRGKFHKLQSMSLDDPITAIDFLPRPYQGKYAVLAVGTEKGHVRTYHWDVLEGSGVPFPPKPSSERLTLLELAKPIRQLAWRPGHEETAELAVAGEDGSVRICTIDVKIPQGA</sequence>
<keyword evidence="6" id="KW-0963">Cytoplasm</keyword>
<dbReference type="SUPFAM" id="SSF50978">
    <property type="entry name" value="WD40 repeat-like"/>
    <property type="match status" value="2"/>
</dbReference>
<dbReference type="SMART" id="SM00320">
    <property type="entry name" value="WD40"/>
    <property type="match status" value="11"/>
</dbReference>
<dbReference type="EMBL" id="JBAWTH010000176">
    <property type="protein sequence ID" value="KAL2273631.1"/>
    <property type="molecule type" value="Genomic_DNA"/>
</dbReference>
<dbReference type="PANTHER" id="PTHR44111:SF1">
    <property type="entry name" value="ELONGATOR COMPLEX PROTEIN 2"/>
    <property type="match status" value="1"/>
</dbReference>
<name>A0ABR4DTH2_9PEZI</name>
<evidence type="ECO:0000256" key="3">
    <source>
        <dbReference type="ARBA" id="ARBA00005043"/>
    </source>
</evidence>
<dbReference type="Pfam" id="PF00400">
    <property type="entry name" value="WD40"/>
    <property type="match status" value="7"/>
</dbReference>
<comment type="pathway">
    <text evidence="3">tRNA modification; 5-methoxycarbonylmethyl-2-thiouridine-tRNA biosynthesis.</text>
</comment>
<comment type="similarity">
    <text evidence="4">Belongs to the WD repeat ELP2 family.</text>
</comment>
<dbReference type="PROSITE" id="PS50294">
    <property type="entry name" value="WD_REPEATS_REGION"/>
    <property type="match status" value="1"/>
</dbReference>
<feature type="repeat" description="WD" evidence="11">
    <location>
        <begin position="205"/>
        <end position="253"/>
    </location>
</feature>
<dbReference type="PANTHER" id="PTHR44111">
    <property type="entry name" value="ELONGATOR COMPLEX PROTEIN 2"/>
    <property type="match status" value="1"/>
</dbReference>
<evidence type="ECO:0000256" key="11">
    <source>
        <dbReference type="PROSITE-ProRule" id="PRU00221"/>
    </source>
</evidence>
<keyword evidence="7 11" id="KW-0853">WD repeat</keyword>
<feature type="repeat" description="WD" evidence="11">
    <location>
        <begin position="295"/>
        <end position="330"/>
    </location>
</feature>
<dbReference type="InterPro" id="IPR036322">
    <property type="entry name" value="WD40_repeat_dom_sf"/>
</dbReference>
<evidence type="ECO:0000256" key="1">
    <source>
        <dbReference type="ARBA" id="ARBA00004123"/>
    </source>
</evidence>
<feature type="repeat" description="WD" evidence="11">
    <location>
        <begin position="402"/>
        <end position="432"/>
    </location>
</feature>
<keyword evidence="8" id="KW-0819">tRNA processing</keyword>
<dbReference type="EMBL" id="JBAWTH010000176">
    <property type="protein sequence ID" value="KAL2273633.1"/>
    <property type="molecule type" value="Genomic_DNA"/>
</dbReference>
<evidence type="ECO:0000256" key="12">
    <source>
        <dbReference type="SAM" id="MobiDB-lite"/>
    </source>
</evidence>
<evidence type="ECO:0000256" key="4">
    <source>
        <dbReference type="ARBA" id="ARBA00005881"/>
    </source>
</evidence>
<protein>
    <recommendedName>
        <fullName evidence="5">Elongator complex protein 2</fullName>
    </recommendedName>
</protein>
<keyword evidence="14" id="KW-1185">Reference proteome</keyword>
<evidence type="ECO:0000256" key="6">
    <source>
        <dbReference type="ARBA" id="ARBA00022490"/>
    </source>
</evidence>
<evidence type="ECO:0000256" key="5">
    <source>
        <dbReference type="ARBA" id="ARBA00020267"/>
    </source>
</evidence>
<dbReference type="InterPro" id="IPR015943">
    <property type="entry name" value="WD40/YVTN_repeat-like_dom_sf"/>
</dbReference>
<reference evidence="13 14" key="1">
    <citation type="submission" date="2024-03" db="EMBL/GenBank/DDBJ databases">
        <title>A high-quality draft genome sequence of Diaporthe vaccinii, a causative agent of upright dieback and viscid rot disease in cranberry plants.</title>
        <authorList>
            <person name="Sarrasin M."/>
            <person name="Lang B.F."/>
            <person name="Burger G."/>
        </authorList>
    </citation>
    <scope>NUCLEOTIDE SEQUENCE [LARGE SCALE GENOMIC DNA]</scope>
    <source>
        <strain evidence="13 14">IS7</strain>
    </source>
</reference>
<dbReference type="InterPro" id="IPR001680">
    <property type="entry name" value="WD40_rpt"/>
</dbReference>
<evidence type="ECO:0000256" key="2">
    <source>
        <dbReference type="ARBA" id="ARBA00004496"/>
    </source>
</evidence>
<feature type="region of interest" description="Disordered" evidence="12">
    <location>
        <begin position="529"/>
        <end position="553"/>
    </location>
</feature>
<feature type="repeat" description="WD" evidence="11">
    <location>
        <begin position="48"/>
        <end position="87"/>
    </location>
</feature>
<keyword evidence="9" id="KW-0677">Repeat</keyword>
<comment type="caution">
    <text evidence="13">The sequence shown here is derived from an EMBL/GenBank/DDBJ whole genome shotgun (WGS) entry which is preliminary data.</text>
</comment>
<proteinExistence type="inferred from homology"/>
<dbReference type="PROSITE" id="PS50082">
    <property type="entry name" value="WD_REPEATS_2"/>
    <property type="match status" value="4"/>
</dbReference>
<organism evidence="13 14">
    <name type="scientific">Diaporthe vaccinii</name>
    <dbReference type="NCBI Taxonomy" id="105482"/>
    <lineage>
        <taxon>Eukaryota</taxon>
        <taxon>Fungi</taxon>
        <taxon>Dikarya</taxon>
        <taxon>Ascomycota</taxon>
        <taxon>Pezizomycotina</taxon>
        <taxon>Sordariomycetes</taxon>
        <taxon>Sordariomycetidae</taxon>
        <taxon>Diaporthales</taxon>
        <taxon>Diaporthaceae</taxon>
        <taxon>Diaporthe</taxon>
        <taxon>Diaporthe eres species complex</taxon>
    </lineage>
</organism>
<accession>A0ABR4DTH2</accession>
<dbReference type="InterPro" id="IPR037289">
    <property type="entry name" value="Elp2"/>
</dbReference>
<evidence type="ECO:0000313" key="14">
    <source>
        <dbReference type="Proteomes" id="UP001600888"/>
    </source>
</evidence>